<dbReference type="GO" id="GO:0016251">
    <property type="term" value="F:RNA polymerase II general transcription initiation factor activity"/>
    <property type="evidence" value="ECO:0007669"/>
    <property type="project" value="InterPro"/>
</dbReference>
<dbReference type="InterPro" id="IPR036427">
    <property type="entry name" value="Bromodomain-like_sf"/>
</dbReference>
<dbReference type="InterPro" id="IPR001487">
    <property type="entry name" value="Bromodomain"/>
</dbReference>
<evidence type="ECO:0000256" key="1">
    <source>
        <dbReference type="ARBA" id="ARBA00004123"/>
    </source>
</evidence>
<gene>
    <name evidence="8" type="ORF">C2845_PM05G03580</name>
</gene>
<dbReference type="SUPFAM" id="SSF54236">
    <property type="entry name" value="Ubiquitin-like"/>
    <property type="match status" value="1"/>
</dbReference>
<protein>
    <submittedName>
        <fullName evidence="8">Transcription initiation factor TFIID subunit 1-like</fullName>
    </submittedName>
</protein>
<dbReference type="Gene3D" id="1.20.920.10">
    <property type="entry name" value="Bromodomain-like"/>
    <property type="match status" value="1"/>
</dbReference>
<feature type="region of interest" description="Disordered" evidence="6">
    <location>
        <begin position="956"/>
        <end position="1002"/>
    </location>
</feature>
<dbReference type="Proteomes" id="UP000275267">
    <property type="component" value="Unassembled WGS sequence"/>
</dbReference>
<feature type="compositionally biased region" description="Basic and acidic residues" evidence="6">
    <location>
        <begin position="956"/>
        <end position="975"/>
    </location>
</feature>
<dbReference type="GO" id="GO:0051123">
    <property type="term" value="P:RNA polymerase II preinitiation complex assembly"/>
    <property type="evidence" value="ECO:0007669"/>
    <property type="project" value="TreeGrafter"/>
</dbReference>
<dbReference type="SMART" id="SM00297">
    <property type="entry name" value="BROMO"/>
    <property type="match status" value="1"/>
</dbReference>
<comment type="caution">
    <text evidence="8">The sequence shown here is derived from an EMBL/GenBank/DDBJ whole genome shotgun (WGS) entry which is preliminary data.</text>
</comment>
<name>A0A3L6SY73_PANMI</name>
<dbReference type="GO" id="GO:0003743">
    <property type="term" value="F:translation initiation factor activity"/>
    <property type="evidence" value="ECO:0007669"/>
    <property type="project" value="UniProtKB-KW"/>
</dbReference>
<evidence type="ECO:0000313" key="8">
    <source>
        <dbReference type="EMBL" id="RLN28154.1"/>
    </source>
</evidence>
<feature type="domain" description="Bromo" evidence="7">
    <location>
        <begin position="1070"/>
        <end position="1140"/>
    </location>
</feature>
<keyword evidence="5" id="KW-0175">Coiled coil</keyword>
<dbReference type="PANTHER" id="PTHR13900:SF0">
    <property type="entry name" value="TRANSCRIPTION INITIATION FACTOR TFIID SUBUNIT 1"/>
    <property type="match status" value="1"/>
</dbReference>
<evidence type="ECO:0000259" key="7">
    <source>
        <dbReference type="PROSITE" id="PS50014"/>
    </source>
</evidence>
<dbReference type="CDD" id="cd04369">
    <property type="entry name" value="Bromodomain"/>
    <property type="match status" value="1"/>
</dbReference>
<keyword evidence="3" id="KW-0539">Nucleus</keyword>
<evidence type="ECO:0000313" key="9">
    <source>
        <dbReference type="Proteomes" id="UP000275267"/>
    </source>
</evidence>
<evidence type="ECO:0000256" key="6">
    <source>
        <dbReference type="SAM" id="MobiDB-lite"/>
    </source>
</evidence>
<dbReference type="InterPro" id="IPR022591">
    <property type="entry name" value="TAF1_HAT_dom"/>
</dbReference>
<comment type="subcellular location">
    <subcellularLocation>
        <location evidence="1">Nucleus</location>
    </subcellularLocation>
</comment>
<dbReference type="GO" id="GO:0017025">
    <property type="term" value="F:TBP-class protein binding"/>
    <property type="evidence" value="ECO:0007669"/>
    <property type="project" value="InterPro"/>
</dbReference>
<proteinExistence type="predicted"/>
<evidence type="ECO:0000256" key="5">
    <source>
        <dbReference type="SAM" id="Coils"/>
    </source>
</evidence>
<accession>A0A3L6SY73</accession>
<dbReference type="Pfam" id="PF00439">
    <property type="entry name" value="Bromodomain"/>
    <property type="match status" value="1"/>
</dbReference>
<evidence type="ECO:0000256" key="4">
    <source>
        <dbReference type="PROSITE-ProRule" id="PRU00035"/>
    </source>
</evidence>
<organism evidence="8 9">
    <name type="scientific">Panicum miliaceum</name>
    <name type="common">Proso millet</name>
    <name type="synonym">Broomcorn millet</name>
    <dbReference type="NCBI Taxonomy" id="4540"/>
    <lineage>
        <taxon>Eukaryota</taxon>
        <taxon>Viridiplantae</taxon>
        <taxon>Streptophyta</taxon>
        <taxon>Embryophyta</taxon>
        <taxon>Tracheophyta</taxon>
        <taxon>Spermatophyta</taxon>
        <taxon>Magnoliopsida</taxon>
        <taxon>Liliopsida</taxon>
        <taxon>Poales</taxon>
        <taxon>Poaceae</taxon>
        <taxon>PACMAD clade</taxon>
        <taxon>Panicoideae</taxon>
        <taxon>Panicodae</taxon>
        <taxon>Paniceae</taxon>
        <taxon>Panicinae</taxon>
        <taxon>Panicum</taxon>
        <taxon>Panicum sect. Panicum</taxon>
    </lineage>
</organism>
<dbReference type="InterPro" id="IPR040240">
    <property type="entry name" value="TAF1"/>
</dbReference>
<dbReference type="PRINTS" id="PR00503">
    <property type="entry name" value="BROMODOMAIN"/>
</dbReference>
<dbReference type="GO" id="GO:0005669">
    <property type="term" value="C:transcription factor TFIID complex"/>
    <property type="evidence" value="ECO:0007669"/>
    <property type="project" value="InterPro"/>
</dbReference>
<dbReference type="GO" id="GO:0004402">
    <property type="term" value="F:histone acetyltransferase activity"/>
    <property type="evidence" value="ECO:0007669"/>
    <property type="project" value="InterPro"/>
</dbReference>
<dbReference type="EMBL" id="PQIB02000003">
    <property type="protein sequence ID" value="RLN28154.1"/>
    <property type="molecule type" value="Genomic_DNA"/>
</dbReference>
<reference evidence="9" key="1">
    <citation type="journal article" date="2019" name="Nat. Commun.">
        <title>The genome of broomcorn millet.</title>
        <authorList>
            <person name="Zou C."/>
            <person name="Miki D."/>
            <person name="Li D."/>
            <person name="Tang Q."/>
            <person name="Xiao L."/>
            <person name="Rajput S."/>
            <person name="Deng P."/>
            <person name="Jia W."/>
            <person name="Huang R."/>
            <person name="Zhang M."/>
            <person name="Sun Y."/>
            <person name="Hu J."/>
            <person name="Fu X."/>
            <person name="Schnable P.S."/>
            <person name="Li F."/>
            <person name="Zhang H."/>
            <person name="Feng B."/>
            <person name="Zhu X."/>
            <person name="Liu R."/>
            <person name="Schnable J.C."/>
            <person name="Zhu J.-K."/>
            <person name="Zhang H."/>
        </authorList>
    </citation>
    <scope>NUCLEOTIDE SEQUENCE [LARGE SCALE GENOMIC DNA]</scope>
</reference>
<evidence type="ECO:0000256" key="2">
    <source>
        <dbReference type="ARBA" id="ARBA00023117"/>
    </source>
</evidence>
<evidence type="ECO:0000256" key="3">
    <source>
        <dbReference type="ARBA" id="ARBA00023242"/>
    </source>
</evidence>
<dbReference type="OrthoDB" id="21449at2759"/>
<dbReference type="InterPro" id="IPR029071">
    <property type="entry name" value="Ubiquitin-like_domsf"/>
</dbReference>
<dbReference type="PANTHER" id="PTHR13900">
    <property type="entry name" value="TRANSCRIPTION INITIATION FACTOR TFIID"/>
    <property type="match status" value="1"/>
</dbReference>
<dbReference type="AlphaFoldDB" id="A0A3L6SY73"/>
<sequence>MELLEGSWWDNIIWDPSEDTLKPKLIFDLKDDQMLFEILDEKKVDLIHSHAPALSVVSQSVQSSALSVEKFDNQLISLCDHFNFSNDEFYSNRKLSQQATPFTKKEFKPSERIKLFCSGKELQDDISLAMQNVCPNSILHVVCTEVNLWPKAQKLPGEGKPLHPPGAFRKKADLSVKDGHVFLMEYCEERPLLLSNVGMGARLCTYYQKTSHADETATSLKKNSDGLGTVLVIDPADVSPFLGDIRSGSHQSSIETNMYRSPIFPHQVPSTDYLLVRSAKGVLSLRRIDKLYAVGQQEPHMEVFSPGTKTVQNYLLNRMFVYVYREFRARESPDVISQIRADELPTQSPLTDFIVRKRLKHCAELKKVNGDSFWIRRPYFRVPSEEEPRRLLAPESVCCYESMQAGLYRLKQLGIVNLIHPVGLASAMNQLPDEDLEFGDFDATTLFKFFLGAECMTTGRDRKNIERLEITGFGDPSGLGLGFSYVKKKSAAAKGTLVTGTDADLRRLSNDAARELLLKFGIPEVQIDKLTTWDHITLVRKLSSEKAISGITIDETTVSKFARRQGMSFLQFQQQTREKCQEVWDRQVESLSAVDRVENGSDTEASGDLDSFAGDLENLLEAEEFDDEDTGKSGLRNDKAEGMRGLIVRRCPTRTKINDETEDDEAEASLAKKLLEDDVNNTKGKKQPVEMTNYGTSIYDRGAIKSKQSETGQMIKSSGHAAALTPKGSTATEVKEARNSFAEGRLPLKSKAAMTFDGDDIQLVKRSSALGTDWLKGKRQCGRNDTLICGACSQLGHIRTNKLCPKYGENQENSEMDANLIKSNPLDETSQMKMASKKLLAMVSSEVPETEGPEGIENTKSIPVKFKCGAPQRSSDSSMSPSGSLVSFKGIMDATDFRSTGKDYKILMSNKMKFDDYPPDTQKPSVIFRSPAGLSKDIPCKKIIRQPIVVVDQERHVELSGSENKNREDSCDREPSQMNSSHESRIHEKREEGLQKAKKRIMEKRKPEFVDDALLDHRPYMNERSVPERHRPSKRRREESNVCLFKFRFADSVVVELSNILEKVVDQLRRNTAISYLFLKPVLKKDAPDYFDIVKRPMDLGTIRDKVRRMEYRNRKAFRHDVAHIAVNAHAYNDNRHRGIPPLADELLKMCDQLLEENAGLLDDAEGAMED</sequence>
<dbReference type="SUPFAM" id="SSF47370">
    <property type="entry name" value="Bromodomain"/>
    <property type="match status" value="1"/>
</dbReference>
<keyword evidence="2 4" id="KW-0103">Bromodomain</keyword>
<dbReference type="PROSITE" id="PS50014">
    <property type="entry name" value="BROMODOMAIN_2"/>
    <property type="match status" value="1"/>
</dbReference>
<feature type="compositionally biased region" description="Basic and acidic residues" evidence="6">
    <location>
        <begin position="982"/>
        <end position="995"/>
    </location>
</feature>
<feature type="coiled-coil region" evidence="5">
    <location>
        <begin position="1144"/>
        <end position="1171"/>
    </location>
</feature>
<dbReference type="Pfam" id="PF12157">
    <property type="entry name" value="DUF3591"/>
    <property type="match status" value="1"/>
</dbReference>
<keyword evidence="9" id="KW-1185">Reference proteome</keyword>
<dbReference type="STRING" id="4540.A0A3L6SY73"/>